<evidence type="ECO:0000313" key="1">
    <source>
        <dbReference type="EMBL" id="MEN2766983.1"/>
    </source>
</evidence>
<organism evidence="1 2">
    <name type="scientific">Ornithinibacillus xuwenensis</name>
    <dbReference type="NCBI Taxonomy" id="3144668"/>
    <lineage>
        <taxon>Bacteria</taxon>
        <taxon>Bacillati</taxon>
        <taxon>Bacillota</taxon>
        <taxon>Bacilli</taxon>
        <taxon>Bacillales</taxon>
        <taxon>Bacillaceae</taxon>
        <taxon>Ornithinibacillus</taxon>
    </lineage>
</organism>
<proteinExistence type="predicted"/>
<evidence type="ECO:0008006" key="3">
    <source>
        <dbReference type="Google" id="ProtNLM"/>
    </source>
</evidence>
<dbReference type="Proteomes" id="UP001444625">
    <property type="component" value="Unassembled WGS sequence"/>
</dbReference>
<sequence length="138" mass="16174">MKKTVIFLFILTLLGCSQLDETKSKDMKFLSRIDIAFLNGEQRMILDNAVINQIRPMIQEIKWENQNNIPIRNKAAAQITLFYLFDKNMPERLETYVIWFKQTGAILYNQEEDLYGKLDQNQSNVLKNILEKKSVNGL</sequence>
<protein>
    <recommendedName>
        <fullName evidence="3">Lipoprotein</fullName>
    </recommendedName>
</protein>
<keyword evidence="2" id="KW-1185">Reference proteome</keyword>
<comment type="caution">
    <text evidence="1">The sequence shown here is derived from an EMBL/GenBank/DDBJ whole genome shotgun (WGS) entry which is preliminary data.</text>
</comment>
<dbReference type="EMBL" id="JBDIML010000002">
    <property type="protein sequence ID" value="MEN2766983.1"/>
    <property type="molecule type" value="Genomic_DNA"/>
</dbReference>
<name>A0ABU9XHK2_9BACI</name>
<reference evidence="1 2" key="1">
    <citation type="submission" date="2024-05" db="EMBL/GenBank/DDBJ databases">
        <authorList>
            <person name="Haq I."/>
            <person name="Ullah Z."/>
            <person name="Ahmad R."/>
            <person name="Li M."/>
            <person name="Tong Y."/>
        </authorList>
    </citation>
    <scope>NUCLEOTIDE SEQUENCE [LARGE SCALE GENOMIC DNA]</scope>
    <source>
        <strain evidence="1 2">16A2E</strain>
    </source>
</reference>
<gene>
    <name evidence="1" type="ORF">ABC228_07280</name>
</gene>
<evidence type="ECO:0000313" key="2">
    <source>
        <dbReference type="Proteomes" id="UP001444625"/>
    </source>
</evidence>
<dbReference type="RefSeq" id="WP_345824444.1">
    <property type="nucleotide sequence ID" value="NZ_JBDIML010000002.1"/>
</dbReference>
<dbReference type="PROSITE" id="PS51257">
    <property type="entry name" value="PROKAR_LIPOPROTEIN"/>
    <property type="match status" value="1"/>
</dbReference>
<accession>A0ABU9XHK2</accession>